<comment type="caution">
    <text evidence="6">The sequence shown here is derived from an EMBL/GenBank/DDBJ whole genome shotgun (WGS) entry which is preliminary data.</text>
</comment>
<dbReference type="GO" id="GO:0006367">
    <property type="term" value="P:transcription initiation at RNA polymerase II promoter"/>
    <property type="evidence" value="ECO:0007669"/>
    <property type="project" value="InterPro"/>
</dbReference>
<dbReference type="PANTHER" id="PTHR13097:SF7">
    <property type="entry name" value="GENERAL TRANSCRIPTION FACTOR IIE SUBUNIT 1"/>
    <property type="match status" value="1"/>
</dbReference>
<evidence type="ECO:0000256" key="4">
    <source>
        <dbReference type="SAM" id="MobiDB-lite"/>
    </source>
</evidence>
<feature type="compositionally biased region" description="Acidic residues" evidence="4">
    <location>
        <begin position="480"/>
        <end position="491"/>
    </location>
</feature>
<dbReference type="OrthoDB" id="41225at2759"/>
<feature type="compositionally biased region" description="Polar residues" evidence="4">
    <location>
        <begin position="467"/>
        <end position="476"/>
    </location>
</feature>
<dbReference type="Proteomes" id="UP001153069">
    <property type="component" value="Unassembled WGS sequence"/>
</dbReference>
<keyword evidence="3" id="KW-0804">Transcription</keyword>
<proteinExistence type="inferred from homology"/>
<dbReference type="SMART" id="SM00531">
    <property type="entry name" value="TFIIE"/>
    <property type="match status" value="1"/>
</dbReference>
<keyword evidence="2" id="KW-0805">Transcription regulation</keyword>
<dbReference type="Gene3D" id="1.10.10.10">
    <property type="entry name" value="Winged helix-like DNA-binding domain superfamily/Winged helix DNA-binding domain"/>
    <property type="match status" value="1"/>
</dbReference>
<evidence type="ECO:0000313" key="6">
    <source>
        <dbReference type="EMBL" id="CAB9519677.1"/>
    </source>
</evidence>
<protein>
    <submittedName>
        <fullName evidence="6">Transcription factor IIE subunit 1</fullName>
    </submittedName>
</protein>
<dbReference type="InterPro" id="IPR039997">
    <property type="entry name" value="TFE"/>
</dbReference>
<organism evidence="6 7">
    <name type="scientific">Seminavis robusta</name>
    <dbReference type="NCBI Taxonomy" id="568900"/>
    <lineage>
        <taxon>Eukaryota</taxon>
        <taxon>Sar</taxon>
        <taxon>Stramenopiles</taxon>
        <taxon>Ochrophyta</taxon>
        <taxon>Bacillariophyta</taxon>
        <taxon>Bacillariophyceae</taxon>
        <taxon>Bacillariophycidae</taxon>
        <taxon>Naviculales</taxon>
        <taxon>Naviculaceae</taxon>
        <taxon>Seminavis</taxon>
    </lineage>
</organism>
<dbReference type="AlphaFoldDB" id="A0A9N8EEI8"/>
<dbReference type="InterPro" id="IPR002853">
    <property type="entry name" value="TFIIE_asu"/>
</dbReference>
<dbReference type="Pfam" id="PF02002">
    <property type="entry name" value="TFIIE_alpha"/>
    <property type="match status" value="1"/>
</dbReference>
<dbReference type="SUPFAM" id="SSF57783">
    <property type="entry name" value="Zinc beta-ribbon"/>
    <property type="match status" value="1"/>
</dbReference>
<evidence type="ECO:0000259" key="5">
    <source>
        <dbReference type="PROSITE" id="PS51344"/>
    </source>
</evidence>
<dbReference type="InterPro" id="IPR036390">
    <property type="entry name" value="WH_DNA-bd_sf"/>
</dbReference>
<dbReference type="PANTHER" id="PTHR13097">
    <property type="entry name" value="TRANSCRIPTION INITIATION FACTOR IIE, ALPHA SUBUNIT"/>
    <property type="match status" value="1"/>
</dbReference>
<dbReference type="InterPro" id="IPR024550">
    <property type="entry name" value="TFIIEa/SarR/Rpc3_HTH_dom"/>
</dbReference>
<feature type="domain" description="HTH TFE/IIEalpha-type" evidence="5">
    <location>
        <begin position="8"/>
        <end position="97"/>
    </location>
</feature>
<evidence type="ECO:0000256" key="2">
    <source>
        <dbReference type="ARBA" id="ARBA00023015"/>
    </source>
</evidence>
<accession>A0A9N8EEI8</accession>
<dbReference type="EMBL" id="CAICTM010001034">
    <property type="protein sequence ID" value="CAB9519677.1"/>
    <property type="molecule type" value="Genomic_DNA"/>
</dbReference>
<gene>
    <name evidence="6" type="ORF">SEMRO_1036_G234050.1</name>
</gene>
<evidence type="ECO:0000256" key="1">
    <source>
        <dbReference type="ARBA" id="ARBA00008947"/>
    </source>
</evidence>
<evidence type="ECO:0000256" key="3">
    <source>
        <dbReference type="ARBA" id="ARBA00023163"/>
    </source>
</evidence>
<dbReference type="PROSITE" id="PS51344">
    <property type="entry name" value="HTH_TFE_IIE"/>
    <property type="match status" value="1"/>
</dbReference>
<dbReference type="InterPro" id="IPR013083">
    <property type="entry name" value="Znf_RING/FYVE/PHD"/>
</dbReference>
<dbReference type="GO" id="GO:0005673">
    <property type="term" value="C:transcription factor TFIIE complex"/>
    <property type="evidence" value="ECO:0007669"/>
    <property type="project" value="TreeGrafter"/>
</dbReference>
<sequence>MSDLTVYAEALIATVARAFYDDDAICLIDVLIRDKFLRDDDMAPRLSLPAKKLRATLQFLQEEHLVKSETVDDLAQGGSQATKFWYIDYNHAVHTIRFRLHLLRKQLEAAELRARSSSFYLCPGYKDKRCNGRYTEEEAQQVVDFTSGLFLCQECAMSFENDPNAPPKTDYTLHLVDNSRHLKEAVDNLRRVTVQLSGKTIGNHQIRNGIYDLLQKVRGKGKSPITSNLPSENFALGIGSKRLAGTGRTAGIKARKLEQQGVADSAKSAKNYLVGAGRRSAEGTDDDLTFLKNAMGNEIAFSVEKGGGARANLLATKRRRRLKLLDAAASRVGPSLPLHVVQQREKEQKAREEAEAQAAAEKAGKKRRKLNATGGLDFLEDNIGRANLEDKGKTRLMAEALKEDELDDDNMEDEEEIRGLVLAYDTEDVLQLTDEMRKAAFQSQYKTEMGRQAKILRLQEEAGPGGTSPNKTSPTAVVTDAEDNNVEWEDG</sequence>
<dbReference type="InterPro" id="IPR036388">
    <property type="entry name" value="WH-like_DNA-bd_sf"/>
</dbReference>
<comment type="similarity">
    <text evidence="1">Belongs to the TFIIE alpha subunit family.</text>
</comment>
<feature type="region of interest" description="Disordered" evidence="4">
    <location>
        <begin position="459"/>
        <end position="491"/>
    </location>
</feature>
<dbReference type="InterPro" id="IPR017919">
    <property type="entry name" value="TFIIE/TFIIEa_HTH"/>
</dbReference>
<reference evidence="6" key="1">
    <citation type="submission" date="2020-06" db="EMBL/GenBank/DDBJ databases">
        <authorList>
            <consortium name="Plant Systems Biology data submission"/>
        </authorList>
    </citation>
    <scope>NUCLEOTIDE SEQUENCE</scope>
    <source>
        <strain evidence="6">D6</strain>
    </source>
</reference>
<keyword evidence="7" id="KW-1185">Reference proteome</keyword>
<name>A0A9N8EEI8_9STRA</name>
<evidence type="ECO:0000313" key="7">
    <source>
        <dbReference type="Proteomes" id="UP001153069"/>
    </source>
</evidence>
<dbReference type="Gene3D" id="3.30.40.10">
    <property type="entry name" value="Zinc/RING finger domain, C3HC4 (zinc finger)"/>
    <property type="match status" value="1"/>
</dbReference>
<dbReference type="SUPFAM" id="SSF46785">
    <property type="entry name" value="Winged helix' DNA-binding domain"/>
    <property type="match status" value="1"/>
</dbReference>